<accession>A0A0E9XMW0</accession>
<evidence type="ECO:0000313" key="1">
    <source>
        <dbReference type="EMBL" id="JAI03044.1"/>
    </source>
</evidence>
<reference evidence="1" key="1">
    <citation type="submission" date="2014-11" db="EMBL/GenBank/DDBJ databases">
        <authorList>
            <person name="Amaro Gonzalez C."/>
        </authorList>
    </citation>
    <scope>NUCLEOTIDE SEQUENCE</scope>
</reference>
<dbReference type="EMBL" id="GBXM01005534">
    <property type="protein sequence ID" value="JAI03044.1"/>
    <property type="molecule type" value="Transcribed_RNA"/>
</dbReference>
<name>A0A0E9XMW0_ANGAN</name>
<reference evidence="1" key="2">
    <citation type="journal article" date="2015" name="Fish Shellfish Immunol.">
        <title>Early steps in the European eel (Anguilla anguilla)-Vibrio vulnificus interaction in the gills: Role of the RtxA13 toxin.</title>
        <authorList>
            <person name="Callol A."/>
            <person name="Pajuelo D."/>
            <person name="Ebbesson L."/>
            <person name="Teles M."/>
            <person name="MacKenzie S."/>
            <person name="Amaro C."/>
        </authorList>
    </citation>
    <scope>NUCLEOTIDE SEQUENCE</scope>
</reference>
<organism evidence="1">
    <name type="scientific">Anguilla anguilla</name>
    <name type="common">European freshwater eel</name>
    <name type="synonym">Muraena anguilla</name>
    <dbReference type="NCBI Taxonomy" id="7936"/>
    <lineage>
        <taxon>Eukaryota</taxon>
        <taxon>Metazoa</taxon>
        <taxon>Chordata</taxon>
        <taxon>Craniata</taxon>
        <taxon>Vertebrata</taxon>
        <taxon>Euteleostomi</taxon>
        <taxon>Actinopterygii</taxon>
        <taxon>Neopterygii</taxon>
        <taxon>Teleostei</taxon>
        <taxon>Anguilliformes</taxon>
        <taxon>Anguillidae</taxon>
        <taxon>Anguilla</taxon>
    </lineage>
</organism>
<dbReference type="AlphaFoldDB" id="A0A0E9XMW0"/>
<proteinExistence type="predicted"/>
<protein>
    <submittedName>
        <fullName evidence="1">Uncharacterized protein</fullName>
    </submittedName>
</protein>
<sequence>MYTCMTAISNNSSYMFKPSNMHHSKLFQTHECHWYV</sequence>